<comment type="caution">
    <text evidence="3">The sequence shown here is derived from an EMBL/GenBank/DDBJ whole genome shotgun (WGS) entry which is preliminary data.</text>
</comment>
<name>A0ABS7Q9W5_9ACTN</name>
<dbReference type="InterPro" id="IPR023210">
    <property type="entry name" value="NADP_OxRdtase_dom"/>
</dbReference>
<feature type="compositionally biased region" description="Basic and acidic residues" evidence="1">
    <location>
        <begin position="222"/>
        <end position="240"/>
    </location>
</feature>
<sequence>MTWIASSPQERRAQLGRFVLGTGNIGGVSTQTGPGLGLSDAEGLRLIDRAVAEGFAVIDTADIYTGGNSERVVGVWNAAHPDSGMLVQSKTGFTSGGPDLSPERVERQLQHSIDTLGRVDLYFAHTVDPKTPWSESLPVFSAAVESGRIRAYGLSNVDRAALESALETADRLGLVRPELIQNSYSLIVRDDDLTVLPIVQAEGLAYSPYSPLANGILAGRYSRGEQPEKGSRASTGRRTDEFLGDPGLMARVAEFDRLAADNGVTPAGLALAWLVNHPVVAAPVIGVSKESQWQGVHEAQSLPWTAELAARLDELFPAGTA</sequence>
<evidence type="ECO:0000313" key="3">
    <source>
        <dbReference type="EMBL" id="MBY8879941.1"/>
    </source>
</evidence>
<proteinExistence type="predicted"/>
<evidence type="ECO:0000256" key="1">
    <source>
        <dbReference type="SAM" id="MobiDB-lite"/>
    </source>
</evidence>
<reference evidence="3 4" key="1">
    <citation type="submission" date="2021-08" db="EMBL/GenBank/DDBJ databases">
        <title>WGS of actinomycetes from Thailand.</title>
        <authorList>
            <person name="Thawai C."/>
        </authorList>
    </citation>
    <scope>NUCLEOTIDE SEQUENCE [LARGE SCALE GENOMIC DNA]</scope>
    <source>
        <strain evidence="3 4">PLK6-54</strain>
    </source>
</reference>
<protein>
    <submittedName>
        <fullName evidence="3">Aldo/keto reductase</fullName>
    </submittedName>
</protein>
<gene>
    <name evidence="3" type="ORF">K7862_20225</name>
</gene>
<organism evidence="3 4">
    <name type="scientific">Actinacidiphila acidipaludis</name>
    <dbReference type="NCBI Taxonomy" id="2873382"/>
    <lineage>
        <taxon>Bacteria</taxon>
        <taxon>Bacillati</taxon>
        <taxon>Actinomycetota</taxon>
        <taxon>Actinomycetes</taxon>
        <taxon>Kitasatosporales</taxon>
        <taxon>Streptomycetaceae</taxon>
        <taxon>Actinacidiphila</taxon>
    </lineage>
</organism>
<dbReference type="SUPFAM" id="SSF51430">
    <property type="entry name" value="NAD(P)-linked oxidoreductase"/>
    <property type="match status" value="1"/>
</dbReference>
<feature type="domain" description="NADP-dependent oxidoreductase" evidence="2">
    <location>
        <begin position="19"/>
        <end position="315"/>
    </location>
</feature>
<dbReference type="InterPro" id="IPR050523">
    <property type="entry name" value="AKR_Detox_Biosynth"/>
</dbReference>
<dbReference type="PANTHER" id="PTHR43364:SF6">
    <property type="entry name" value="OXIDOREDUCTASE-RELATED"/>
    <property type="match status" value="1"/>
</dbReference>
<keyword evidence="4" id="KW-1185">Reference proteome</keyword>
<accession>A0ABS7Q9W5</accession>
<feature type="region of interest" description="Disordered" evidence="1">
    <location>
        <begin position="221"/>
        <end position="240"/>
    </location>
</feature>
<dbReference type="Pfam" id="PF00248">
    <property type="entry name" value="Aldo_ket_red"/>
    <property type="match status" value="1"/>
</dbReference>
<dbReference type="InterPro" id="IPR036812">
    <property type="entry name" value="NAD(P)_OxRdtase_dom_sf"/>
</dbReference>
<dbReference type="Proteomes" id="UP000778578">
    <property type="component" value="Unassembled WGS sequence"/>
</dbReference>
<dbReference type="Gene3D" id="3.20.20.100">
    <property type="entry name" value="NADP-dependent oxidoreductase domain"/>
    <property type="match status" value="1"/>
</dbReference>
<dbReference type="PANTHER" id="PTHR43364">
    <property type="entry name" value="NADH-SPECIFIC METHYLGLYOXAL REDUCTASE-RELATED"/>
    <property type="match status" value="1"/>
</dbReference>
<evidence type="ECO:0000259" key="2">
    <source>
        <dbReference type="Pfam" id="PF00248"/>
    </source>
</evidence>
<dbReference type="EMBL" id="JAINZZ010000025">
    <property type="protein sequence ID" value="MBY8879941.1"/>
    <property type="molecule type" value="Genomic_DNA"/>
</dbReference>
<evidence type="ECO:0000313" key="4">
    <source>
        <dbReference type="Proteomes" id="UP000778578"/>
    </source>
</evidence>
<dbReference type="RefSeq" id="WP_222964491.1">
    <property type="nucleotide sequence ID" value="NZ_JAINZZ010000025.1"/>
</dbReference>